<comment type="caution">
    <text evidence="1">The sequence shown here is derived from an EMBL/GenBank/DDBJ whole genome shotgun (WGS) entry which is preliminary data.</text>
</comment>
<organism evidence="1 2">
    <name type="scientific">Rhinolophus ferrumequinum</name>
    <name type="common">Greater horseshoe bat</name>
    <dbReference type="NCBI Taxonomy" id="59479"/>
    <lineage>
        <taxon>Eukaryota</taxon>
        <taxon>Metazoa</taxon>
        <taxon>Chordata</taxon>
        <taxon>Craniata</taxon>
        <taxon>Vertebrata</taxon>
        <taxon>Euteleostomi</taxon>
        <taxon>Mammalia</taxon>
        <taxon>Eutheria</taxon>
        <taxon>Laurasiatheria</taxon>
        <taxon>Chiroptera</taxon>
        <taxon>Yinpterochiroptera</taxon>
        <taxon>Rhinolophoidea</taxon>
        <taxon>Rhinolophidae</taxon>
        <taxon>Rhinolophinae</taxon>
        <taxon>Rhinolophus</taxon>
    </lineage>
</organism>
<evidence type="ECO:0000313" key="1">
    <source>
        <dbReference type="EMBL" id="KAF6317433.1"/>
    </source>
</evidence>
<name>A0A7J7UX31_RHIFE</name>
<protein>
    <submittedName>
        <fullName evidence="1">Uncharacterized protein</fullName>
    </submittedName>
</protein>
<gene>
    <name evidence="1" type="ORF">mRhiFer1_008493</name>
</gene>
<sequence>MRPVVPLARRLPDAGGNRFSAHRPLKFPCLSPRSVTGYPLPQQHDPIINKSFLDPPLPRAPSGTLAAAAAADPFQKGGVATAGVRQGAFWGSTGAGPDRCHRAGENVANVRLEPIGRGGPHSRVWIGLWR</sequence>
<dbReference type="Proteomes" id="UP000585614">
    <property type="component" value="Unassembled WGS sequence"/>
</dbReference>
<evidence type="ECO:0000313" key="2">
    <source>
        <dbReference type="Proteomes" id="UP000585614"/>
    </source>
</evidence>
<reference evidence="1 2" key="1">
    <citation type="journal article" date="2020" name="Nature">
        <title>Six reference-quality genomes reveal evolution of bat adaptations.</title>
        <authorList>
            <person name="Jebb D."/>
            <person name="Huang Z."/>
            <person name="Pippel M."/>
            <person name="Hughes G.M."/>
            <person name="Lavrichenko K."/>
            <person name="Devanna P."/>
            <person name="Winkler S."/>
            <person name="Jermiin L.S."/>
            <person name="Skirmuntt E.C."/>
            <person name="Katzourakis A."/>
            <person name="Burkitt-Gray L."/>
            <person name="Ray D.A."/>
            <person name="Sullivan K.A.M."/>
            <person name="Roscito J.G."/>
            <person name="Kirilenko B.M."/>
            <person name="Davalos L.M."/>
            <person name="Corthals A.P."/>
            <person name="Power M.L."/>
            <person name="Jones G."/>
            <person name="Ransome R.D."/>
            <person name="Dechmann D.K.N."/>
            <person name="Locatelli A.G."/>
            <person name="Puechmaille S.J."/>
            <person name="Fedrigo O."/>
            <person name="Jarvis E.D."/>
            <person name="Hiller M."/>
            <person name="Vernes S.C."/>
            <person name="Myers E.W."/>
            <person name="Teeling E.C."/>
        </authorList>
    </citation>
    <scope>NUCLEOTIDE SEQUENCE [LARGE SCALE GENOMIC DNA]</scope>
    <source>
        <strain evidence="1">MRhiFer1</strain>
        <tissue evidence="1">Lung</tissue>
    </source>
</reference>
<proteinExistence type="predicted"/>
<accession>A0A7J7UX31</accession>
<dbReference type="AlphaFoldDB" id="A0A7J7UX31"/>
<dbReference type="EMBL" id="JACAGC010000015">
    <property type="protein sequence ID" value="KAF6317433.1"/>
    <property type="molecule type" value="Genomic_DNA"/>
</dbReference>